<evidence type="ECO:0000259" key="2">
    <source>
        <dbReference type="PROSITE" id="PS00036"/>
    </source>
</evidence>
<keyword evidence="4" id="KW-1185">Reference proteome</keyword>
<dbReference type="SMART" id="SM00338">
    <property type="entry name" value="BRLZ"/>
    <property type="match status" value="1"/>
</dbReference>
<protein>
    <recommendedName>
        <fullName evidence="2">BZIP domain-containing protein</fullName>
    </recommendedName>
</protein>
<dbReference type="InterPro" id="IPR004827">
    <property type="entry name" value="bZIP"/>
</dbReference>
<evidence type="ECO:0000256" key="1">
    <source>
        <dbReference type="SAM" id="MobiDB-lite"/>
    </source>
</evidence>
<sequence>MSVPKEYDHNFEYEDFKIRNLDKFITFKKYKLVRELRKMVDLGEKRRGDDDLAEEQPCPKKPTILKPLPIRASANVPLGSYGSSFKPWKKPCGNYINGLCVAEASRNETKPNIAPAENENNQIMENSTSNSEERLNIGFGATSGYETETGEGQVNQLGLECSFKSEMDPKLKRVISNRLSAQKSRLKRNACLADLESKAKYFKNKAEVERLKELQRKKLAAEAPLGSRLLDLGGSVQLMSNSNLNHSSLGRLAPCKNSSG</sequence>
<feature type="region of interest" description="Disordered" evidence="1">
    <location>
        <begin position="46"/>
        <end position="65"/>
    </location>
</feature>
<dbReference type="InterPro" id="IPR046347">
    <property type="entry name" value="bZIP_sf"/>
</dbReference>
<gene>
    <name evidence="3" type="ORF">LLUT_LOCUS8793</name>
</gene>
<dbReference type="EMBL" id="CAXHTB010000006">
    <property type="protein sequence ID" value="CAL0307733.1"/>
    <property type="molecule type" value="Genomic_DNA"/>
</dbReference>
<proteinExistence type="predicted"/>
<dbReference type="GO" id="GO:0003700">
    <property type="term" value="F:DNA-binding transcription factor activity"/>
    <property type="evidence" value="ECO:0007669"/>
    <property type="project" value="InterPro"/>
</dbReference>
<dbReference type="Proteomes" id="UP001497480">
    <property type="component" value="Unassembled WGS sequence"/>
</dbReference>
<dbReference type="PROSITE" id="PS00036">
    <property type="entry name" value="BZIP_BASIC"/>
    <property type="match status" value="1"/>
</dbReference>
<feature type="domain" description="BZIP" evidence="2">
    <location>
        <begin position="172"/>
        <end position="187"/>
    </location>
</feature>
<organism evidence="3 4">
    <name type="scientific">Lupinus luteus</name>
    <name type="common">European yellow lupine</name>
    <dbReference type="NCBI Taxonomy" id="3873"/>
    <lineage>
        <taxon>Eukaryota</taxon>
        <taxon>Viridiplantae</taxon>
        <taxon>Streptophyta</taxon>
        <taxon>Embryophyta</taxon>
        <taxon>Tracheophyta</taxon>
        <taxon>Spermatophyta</taxon>
        <taxon>Magnoliopsida</taxon>
        <taxon>eudicotyledons</taxon>
        <taxon>Gunneridae</taxon>
        <taxon>Pentapetalae</taxon>
        <taxon>rosids</taxon>
        <taxon>fabids</taxon>
        <taxon>Fabales</taxon>
        <taxon>Fabaceae</taxon>
        <taxon>Papilionoideae</taxon>
        <taxon>50 kb inversion clade</taxon>
        <taxon>genistoids sensu lato</taxon>
        <taxon>core genistoids</taxon>
        <taxon>Genisteae</taxon>
        <taxon>Lupinus</taxon>
    </lineage>
</organism>
<comment type="caution">
    <text evidence="3">The sequence shown here is derived from an EMBL/GenBank/DDBJ whole genome shotgun (WGS) entry which is preliminary data.</text>
</comment>
<accession>A0AAV1WFC9</accession>
<dbReference type="AlphaFoldDB" id="A0AAV1WFC9"/>
<reference evidence="3 4" key="1">
    <citation type="submission" date="2024-03" db="EMBL/GenBank/DDBJ databases">
        <authorList>
            <person name="Martinez-Hernandez J."/>
        </authorList>
    </citation>
    <scope>NUCLEOTIDE SEQUENCE [LARGE SCALE GENOMIC DNA]</scope>
</reference>
<evidence type="ECO:0000313" key="4">
    <source>
        <dbReference type="Proteomes" id="UP001497480"/>
    </source>
</evidence>
<evidence type="ECO:0000313" key="3">
    <source>
        <dbReference type="EMBL" id="CAL0307733.1"/>
    </source>
</evidence>
<dbReference type="SUPFAM" id="SSF57959">
    <property type="entry name" value="Leucine zipper domain"/>
    <property type="match status" value="1"/>
</dbReference>
<name>A0AAV1WFC9_LUPLU</name>